<dbReference type="Proteomes" id="UP000006443">
    <property type="component" value="Unassembled WGS sequence"/>
</dbReference>
<keyword evidence="2" id="KW-1185">Reference proteome</keyword>
<dbReference type="InterPro" id="IPR014729">
    <property type="entry name" value="Rossmann-like_a/b/a_fold"/>
</dbReference>
<evidence type="ECO:0000313" key="1">
    <source>
        <dbReference type="EMBL" id="EEG77494.1"/>
    </source>
</evidence>
<evidence type="ECO:0000313" key="2">
    <source>
        <dbReference type="Proteomes" id="UP000006443"/>
    </source>
</evidence>
<dbReference type="Gene3D" id="3.40.50.620">
    <property type="entry name" value="HUPs"/>
    <property type="match status" value="1"/>
</dbReference>
<dbReference type="EMBL" id="ACJM01000007">
    <property type="protein sequence ID" value="EEG77494.1"/>
    <property type="molecule type" value="Genomic_DNA"/>
</dbReference>
<dbReference type="SUPFAM" id="SSF52402">
    <property type="entry name" value="Adenine nucleotide alpha hydrolases-like"/>
    <property type="match status" value="1"/>
</dbReference>
<dbReference type="eggNOG" id="COG0367">
    <property type="taxonomic scope" value="Bacteria"/>
</dbReference>
<protein>
    <submittedName>
        <fullName evidence="1">Uncharacterized protein</fullName>
    </submittedName>
</protein>
<reference evidence="1 2" key="1">
    <citation type="submission" date="2009-02" db="EMBL/GenBank/DDBJ databases">
        <title>Sequencing of the draft genome and assembly of Dethiobacter alkaliphilus AHT 1.</title>
        <authorList>
            <consortium name="US DOE Joint Genome Institute (JGI-PGF)"/>
            <person name="Lucas S."/>
            <person name="Copeland A."/>
            <person name="Lapidus A."/>
            <person name="Glavina del Rio T."/>
            <person name="Dalin E."/>
            <person name="Tice H."/>
            <person name="Bruce D."/>
            <person name="Goodwin L."/>
            <person name="Pitluck S."/>
            <person name="Larimer F."/>
            <person name="Land M.L."/>
            <person name="Hauser L."/>
            <person name="Muyzer G."/>
        </authorList>
    </citation>
    <scope>NUCLEOTIDE SEQUENCE [LARGE SCALE GENOMIC DNA]</scope>
    <source>
        <strain evidence="1 2">AHT 1</strain>
    </source>
</reference>
<gene>
    <name evidence="1" type="ORF">DealDRAFT_1617</name>
</gene>
<dbReference type="RefSeq" id="WP_008516482.1">
    <property type="nucleotide sequence ID" value="NZ_ACJM01000007.1"/>
</dbReference>
<name>C0GGQ3_DETAL</name>
<dbReference type="AlphaFoldDB" id="C0GGQ3"/>
<proteinExistence type="predicted"/>
<dbReference type="OrthoDB" id="1551487at2"/>
<organism evidence="1 2">
    <name type="scientific">Dethiobacter alkaliphilus AHT 1</name>
    <dbReference type="NCBI Taxonomy" id="555088"/>
    <lineage>
        <taxon>Bacteria</taxon>
        <taxon>Bacillati</taxon>
        <taxon>Bacillota</taxon>
        <taxon>Dethiobacteria</taxon>
        <taxon>Dethiobacterales</taxon>
        <taxon>Dethiobacteraceae</taxon>
        <taxon>Dethiobacter</taxon>
    </lineage>
</organism>
<sequence>MSKMLMVCFRDVSETDKLIHKLNKMNERLIPDNITAADPKIIFSDRKLMMAVYNPNSTVEVLQDQRGLCLGKVFEDETWNKPSSVSPDGTYALIRSNESNVEAVTDTVGSRTMWYYMDQEKWIVSTSQRAIVMILGRFELNEKVIPWMLSAGNLGPSFSWDKRIKCIPANSIARLDRNAWELKILTEELEFNQLDLSDDEHEFRLKEAIESTLNSIQINPDHWVLPLSGGYDSRALLLFLKEKYNLETITWGTKAARTQRYSDAQIAKELTDNLGVKNTYFELDNTYRDAKIILNRFIENGEGRIDHLSGYMDGFDVWKRLHDSGIEGTIRGDVPWPTSYPLNEKDLRFMSGLSLWSDFENLPKLIDLKLPDQTRPEAFLKKENESLDSMRSRLYQCERTPLVLAALNDLKTPYMETMSPLLSKRIIQVTRTLPNHMLSNKNVFKKIVNECNPSVGYAKYNANQKLAHIVHTASMTEAFFLEIIENGNRVFSEEYLRFITDKLRSNRRGSCIKYLKIAKLWISPYISKKIKTQIRNHVTKQNIDYHVLAFRTVIIIKMNKLLQEDETFLR</sequence>
<comment type="caution">
    <text evidence="1">The sequence shown here is derived from an EMBL/GenBank/DDBJ whole genome shotgun (WGS) entry which is preliminary data.</text>
</comment>
<dbReference type="STRING" id="555088.DealDRAFT_1617"/>
<accession>C0GGQ3</accession>